<accession>A0A0L8JK33</accession>
<organism evidence="1 2">
    <name type="scientific">Streptomyces viridochromogenes</name>
    <dbReference type="NCBI Taxonomy" id="1938"/>
    <lineage>
        <taxon>Bacteria</taxon>
        <taxon>Bacillati</taxon>
        <taxon>Actinomycetota</taxon>
        <taxon>Actinomycetes</taxon>
        <taxon>Kitasatosporales</taxon>
        <taxon>Streptomycetaceae</taxon>
        <taxon>Streptomyces</taxon>
    </lineage>
</organism>
<evidence type="ECO:0000313" key="1">
    <source>
        <dbReference type="EMBL" id="KOG14000.1"/>
    </source>
</evidence>
<dbReference type="AlphaFoldDB" id="A0A0L8JK33"/>
<evidence type="ECO:0000313" key="2">
    <source>
        <dbReference type="Proteomes" id="UP000037023"/>
    </source>
</evidence>
<proteinExistence type="predicted"/>
<gene>
    <name evidence="1" type="ORF">ADK34_30005</name>
</gene>
<comment type="caution">
    <text evidence="1">The sequence shown here is derived from an EMBL/GenBank/DDBJ whole genome shotgun (WGS) entry which is preliminary data.</text>
</comment>
<name>A0A0L8JK33_STRVR</name>
<dbReference type="Proteomes" id="UP000037023">
    <property type="component" value="Unassembled WGS sequence"/>
</dbReference>
<dbReference type="EMBL" id="LGUP01000373">
    <property type="protein sequence ID" value="KOG14000.1"/>
    <property type="molecule type" value="Genomic_DNA"/>
</dbReference>
<reference evidence="1 2" key="1">
    <citation type="submission" date="2015-06" db="EMBL/GenBank/DDBJ databases">
        <authorList>
            <person name="Hoefler B.C."/>
            <person name="Straight P.D."/>
        </authorList>
    </citation>
    <scope>NUCLEOTIDE SEQUENCE [LARGE SCALE GENOMIC DNA]</scope>
    <source>
        <strain evidence="1 2">NRRL 3427</strain>
    </source>
</reference>
<protein>
    <submittedName>
        <fullName evidence="1">Uncharacterized protein</fullName>
    </submittedName>
</protein>
<sequence>MGKAAFDGDASGGKCPVGVLLAGGQLAGAGGLESGDDYGVVRIVVQAEEAQVGQGAEAGSAQVGQQVVAAGGGDVVGAAGPGSRYPDQPAFLVGQGEDVQAVTVVLARVVRPVRLPGAALGGDEGAVDQDDLAAPPGDLLQGAVQAWGLRGQQPISSSRQRRTVVAEMSFPPAMSARRWSCRSTTARTITAVFPGGSVRHLDRIALRWRRSRSAR</sequence>